<evidence type="ECO:0000256" key="1">
    <source>
        <dbReference type="PROSITE-ProRule" id="PRU00047"/>
    </source>
</evidence>
<proteinExistence type="predicted"/>
<dbReference type="InterPro" id="IPR036875">
    <property type="entry name" value="Znf_CCHC_sf"/>
</dbReference>
<feature type="region of interest" description="Disordered" evidence="2">
    <location>
        <begin position="1"/>
        <end position="155"/>
    </location>
</feature>
<keyword evidence="5" id="KW-1185">Reference proteome</keyword>
<dbReference type="GO" id="GO:0008270">
    <property type="term" value="F:zinc ion binding"/>
    <property type="evidence" value="ECO:0007669"/>
    <property type="project" value="UniProtKB-KW"/>
</dbReference>
<gene>
    <name evidence="4" type="ORF">CBR_g11209</name>
</gene>
<feature type="domain" description="CCHC-type" evidence="3">
    <location>
        <begin position="44"/>
        <end position="59"/>
    </location>
</feature>
<dbReference type="InterPro" id="IPR001878">
    <property type="entry name" value="Znf_CCHC"/>
</dbReference>
<accession>A0A388KQD0</accession>
<dbReference type="SMART" id="SM00343">
    <property type="entry name" value="ZnF_C2HC"/>
    <property type="match status" value="1"/>
</dbReference>
<dbReference type="Proteomes" id="UP000265515">
    <property type="component" value="Unassembled WGS sequence"/>
</dbReference>
<organism evidence="4 5">
    <name type="scientific">Chara braunii</name>
    <name type="common">Braun's stonewort</name>
    <dbReference type="NCBI Taxonomy" id="69332"/>
    <lineage>
        <taxon>Eukaryota</taxon>
        <taxon>Viridiplantae</taxon>
        <taxon>Streptophyta</taxon>
        <taxon>Charophyceae</taxon>
        <taxon>Charales</taxon>
        <taxon>Characeae</taxon>
        <taxon>Chara</taxon>
    </lineage>
</organism>
<dbReference type="SUPFAM" id="SSF57756">
    <property type="entry name" value="Retrovirus zinc finger-like domains"/>
    <property type="match status" value="1"/>
</dbReference>
<comment type="caution">
    <text evidence="4">The sequence shown here is derived from an EMBL/GenBank/DDBJ whole genome shotgun (WGS) entry which is preliminary data.</text>
</comment>
<reference evidence="4 5" key="1">
    <citation type="journal article" date="2018" name="Cell">
        <title>The Chara Genome: Secondary Complexity and Implications for Plant Terrestrialization.</title>
        <authorList>
            <person name="Nishiyama T."/>
            <person name="Sakayama H."/>
            <person name="Vries J.D."/>
            <person name="Buschmann H."/>
            <person name="Saint-Marcoux D."/>
            <person name="Ullrich K.K."/>
            <person name="Haas F.B."/>
            <person name="Vanderstraeten L."/>
            <person name="Becker D."/>
            <person name="Lang D."/>
            <person name="Vosolsobe S."/>
            <person name="Rombauts S."/>
            <person name="Wilhelmsson P.K.I."/>
            <person name="Janitza P."/>
            <person name="Kern R."/>
            <person name="Heyl A."/>
            <person name="Rumpler F."/>
            <person name="Villalobos L.I.A.C."/>
            <person name="Clay J.M."/>
            <person name="Skokan R."/>
            <person name="Toyoda A."/>
            <person name="Suzuki Y."/>
            <person name="Kagoshima H."/>
            <person name="Schijlen E."/>
            <person name="Tajeshwar N."/>
            <person name="Catarino B."/>
            <person name="Hetherington A.J."/>
            <person name="Saltykova A."/>
            <person name="Bonnot C."/>
            <person name="Breuninger H."/>
            <person name="Symeonidi A."/>
            <person name="Radhakrishnan G.V."/>
            <person name="Van Nieuwerburgh F."/>
            <person name="Deforce D."/>
            <person name="Chang C."/>
            <person name="Karol K.G."/>
            <person name="Hedrich R."/>
            <person name="Ulvskov P."/>
            <person name="Glockner G."/>
            <person name="Delwiche C.F."/>
            <person name="Petrasek J."/>
            <person name="Van de Peer Y."/>
            <person name="Friml J."/>
            <person name="Beilby M."/>
            <person name="Dolan L."/>
            <person name="Kohara Y."/>
            <person name="Sugano S."/>
            <person name="Fujiyama A."/>
            <person name="Delaux P.-M."/>
            <person name="Quint M."/>
            <person name="TheiBen G."/>
            <person name="Hagemann M."/>
            <person name="Harholt J."/>
            <person name="Dunand C."/>
            <person name="Zachgo S."/>
            <person name="Langdale J."/>
            <person name="Maumus F."/>
            <person name="Straeten D.V.D."/>
            <person name="Gould S.B."/>
            <person name="Rensing S.A."/>
        </authorList>
    </citation>
    <scope>NUCLEOTIDE SEQUENCE [LARGE SCALE GENOMIC DNA]</scope>
    <source>
        <strain evidence="4 5">S276</strain>
    </source>
</reference>
<dbReference type="AlphaFoldDB" id="A0A388KQD0"/>
<dbReference type="Pfam" id="PF00098">
    <property type="entry name" value="zf-CCHC"/>
    <property type="match status" value="1"/>
</dbReference>
<feature type="compositionally biased region" description="Basic and acidic residues" evidence="2">
    <location>
        <begin position="114"/>
        <end position="155"/>
    </location>
</feature>
<feature type="compositionally biased region" description="Basic and acidic residues" evidence="2">
    <location>
        <begin position="1"/>
        <end position="40"/>
    </location>
</feature>
<dbReference type="GO" id="GO:0003676">
    <property type="term" value="F:nucleic acid binding"/>
    <property type="evidence" value="ECO:0007669"/>
    <property type="project" value="InterPro"/>
</dbReference>
<keyword evidence="1" id="KW-0862">Zinc</keyword>
<keyword evidence="1" id="KW-0863">Zinc-finger</keyword>
<dbReference type="Gene3D" id="4.10.60.10">
    <property type="entry name" value="Zinc finger, CCHC-type"/>
    <property type="match status" value="1"/>
</dbReference>
<evidence type="ECO:0000313" key="5">
    <source>
        <dbReference type="Proteomes" id="UP000265515"/>
    </source>
</evidence>
<name>A0A388KQD0_CHABU</name>
<dbReference type="Gramene" id="GBG72281">
    <property type="protein sequence ID" value="GBG72281"/>
    <property type="gene ID" value="CBR_g11209"/>
</dbReference>
<evidence type="ECO:0000313" key="4">
    <source>
        <dbReference type="EMBL" id="GBG72281.1"/>
    </source>
</evidence>
<keyword evidence="1" id="KW-0479">Metal-binding</keyword>
<evidence type="ECO:0000259" key="3">
    <source>
        <dbReference type="PROSITE" id="PS50158"/>
    </source>
</evidence>
<sequence>MSNSERRDHASDPRGNDDRGREERERGMRDEERDRSDRKRGPTCYNCQKFGHYANQCTRPRKYGGARPSTSSDSRRSRSPRGGDWRRDPPSQLDPRVKQQISDLGRSVATIQQHFEEERIRKENRLRRKQEMEEAKRREEERRIQEAEAQARREE</sequence>
<dbReference type="PROSITE" id="PS50158">
    <property type="entry name" value="ZF_CCHC"/>
    <property type="match status" value="1"/>
</dbReference>
<protein>
    <recommendedName>
        <fullName evidence="3">CCHC-type domain-containing protein</fullName>
    </recommendedName>
</protein>
<dbReference type="EMBL" id="BFEA01000162">
    <property type="protein sequence ID" value="GBG72281.1"/>
    <property type="molecule type" value="Genomic_DNA"/>
</dbReference>
<feature type="compositionally biased region" description="Basic and acidic residues" evidence="2">
    <location>
        <begin position="73"/>
        <end position="89"/>
    </location>
</feature>
<evidence type="ECO:0000256" key="2">
    <source>
        <dbReference type="SAM" id="MobiDB-lite"/>
    </source>
</evidence>